<feature type="transmembrane region" description="Helical" evidence="8">
    <location>
        <begin position="300"/>
        <end position="323"/>
    </location>
</feature>
<feature type="transmembrane region" description="Helical" evidence="8">
    <location>
        <begin position="181"/>
        <end position="199"/>
    </location>
</feature>
<dbReference type="EMBL" id="PTJO01000003">
    <property type="protein sequence ID" value="RNE49744.1"/>
    <property type="molecule type" value="Genomic_DNA"/>
</dbReference>
<evidence type="ECO:0000313" key="9">
    <source>
        <dbReference type="EMBL" id="RNE49744.1"/>
    </source>
</evidence>
<evidence type="ECO:0000256" key="6">
    <source>
        <dbReference type="ARBA" id="ARBA00023136"/>
    </source>
</evidence>
<keyword evidence="4 8" id="KW-0812">Transmembrane</keyword>
<sequence>MTWPLAIILIIHRVFILALNSSVTDDFTTVYSAVRRFLEGTPVYNEIYYYVDPHYLYNPGATLLLSPIGLISDFANARALFILANALAIVAALALLTRLFGFSLRSMVWPASIVIAFCTEAVRNTLIFSNINGILLLGLSLFLWLLLRGRSWWAGLVIGLAILIKPQFAPLLFLPAVKLDWRTLTGGIAVPVVFNLVAWPLVPGASDYLSKLVPYLGQIRDYANSSLAGFAVYFQMPSALESVLWLIFATTVAVGVLMLLRWRYTDPLLWATTTAGLLLAGVFLLSSLGQMYYSMMLFPMMFTVVLRTSVFHNWLAWLAAYLFLSPDTWFSSRWVDYGRWFEFFRPTFGWAILLLVTATCSVMWWLGQRTTDPEHSETAQR</sequence>
<dbReference type="AlphaFoldDB" id="A0A3M8KB21"/>
<dbReference type="Proteomes" id="UP000266975">
    <property type="component" value="Unassembled WGS sequence"/>
</dbReference>
<comment type="caution">
    <text evidence="9">The sequence shown here is derived from an EMBL/GenBank/DDBJ whole genome shotgun (WGS) entry which is preliminary data.</text>
</comment>
<evidence type="ECO:0000256" key="1">
    <source>
        <dbReference type="ARBA" id="ARBA00004651"/>
    </source>
</evidence>
<name>A0A3M8KB21_9CORY</name>
<keyword evidence="10" id="KW-1185">Reference proteome</keyword>
<evidence type="ECO:0000256" key="3">
    <source>
        <dbReference type="ARBA" id="ARBA00022679"/>
    </source>
</evidence>
<evidence type="ECO:0000313" key="10">
    <source>
        <dbReference type="Proteomes" id="UP000266975"/>
    </source>
</evidence>
<comment type="similarity">
    <text evidence="7">Belongs to the glycosyltransferase 87 family.</text>
</comment>
<feature type="transmembrane region" description="Helical" evidence="8">
    <location>
        <begin position="268"/>
        <end position="288"/>
    </location>
</feature>
<evidence type="ECO:0000256" key="4">
    <source>
        <dbReference type="ARBA" id="ARBA00022692"/>
    </source>
</evidence>
<evidence type="ECO:0000256" key="8">
    <source>
        <dbReference type="SAM" id="Phobius"/>
    </source>
</evidence>
<accession>A0A3M8KB21</accession>
<feature type="transmembrane region" description="Helical" evidence="8">
    <location>
        <begin position="243"/>
        <end position="262"/>
    </location>
</feature>
<evidence type="ECO:0000256" key="7">
    <source>
        <dbReference type="ARBA" id="ARBA00024033"/>
    </source>
</evidence>
<dbReference type="GO" id="GO:0005886">
    <property type="term" value="C:plasma membrane"/>
    <property type="evidence" value="ECO:0007669"/>
    <property type="project" value="UniProtKB-SubCell"/>
</dbReference>
<dbReference type="OrthoDB" id="5175994at2"/>
<keyword evidence="6 8" id="KW-0472">Membrane</keyword>
<keyword evidence="2" id="KW-1003">Cell membrane</keyword>
<reference evidence="9 10" key="1">
    <citation type="submission" date="2018-02" db="EMBL/GenBank/DDBJ databases">
        <title>Corynebacterium alimpuense sp. nov., a marine obligate actinomycete isolated from sediments of Valparaiso bay, Chile.</title>
        <authorList>
            <person name="Claverias F."/>
            <person name="Gonzales-Siles L."/>
            <person name="Salva-Serra F."/>
            <person name="Inganaes E."/>
            <person name="Molin K."/>
            <person name="Cumsille A."/>
            <person name="Undabarrena A."/>
            <person name="Couve E."/>
            <person name="Moore E.R.B."/>
            <person name="Gomila M."/>
            <person name="Camara B."/>
        </authorList>
    </citation>
    <scope>NUCLEOTIDE SEQUENCE [LARGE SCALE GENOMIC DNA]</scope>
    <source>
        <strain evidence="9 10">CCUG 69366</strain>
    </source>
</reference>
<dbReference type="GO" id="GO:0016758">
    <property type="term" value="F:hexosyltransferase activity"/>
    <property type="evidence" value="ECO:0007669"/>
    <property type="project" value="InterPro"/>
</dbReference>
<feature type="transmembrane region" description="Helical" evidence="8">
    <location>
        <begin position="152"/>
        <end position="174"/>
    </location>
</feature>
<comment type="subcellular location">
    <subcellularLocation>
        <location evidence="1">Cell membrane</location>
        <topology evidence="1">Multi-pass membrane protein</topology>
    </subcellularLocation>
</comment>
<organism evidence="9 10">
    <name type="scientific">Corynebacterium alimapuense</name>
    <dbReference type="NCBI Taxonomy" id="1576874"/>
    <lineage>
        <taxon>Bacteria</taxon>
        <taxon>Bacillati</taxon>
        <taxon>Actinomycetota</taxon>
        <taxon>Actinomycetes</taxon>
        <taxon>Mycobacteriales</taxon>
        <taxon>Corynebacteriaceae</taxon>
        <taxon>Corynebacterium</taxon>
    </lineage>
</organism>
<proteinExistence type="inferred from homology"/>
<feature type="transmembrane region" description="Helical" evidence="8">
    <location>
        <begin position="79"/>
        <end position="96"/>
    </location>
</feature>
<keyword evidence="5 8" id="KW-1133">Transmembrane helix</keyword>
<dbReference type="InterPro" id="IPR018584">
    <property type="entry name" value="GT87"/>
</dbReference>
<evidence type="ECO:0000256" key="2">
    <source>
        <dbReference type="ARBA" id="ARBA00022475"/>
    </source>
</evidence>
<dbReference type="Pfam" id="PF09594">
    <property type="entry name" value="GT87"/>
    <property type="match status" value="1"/>
</dbReference>
<gene>
    <name evidence="9" type="ORF">C5L39_02635</name>
</gene>
<evidence type="ECO:0000256" key="5">
    <source>
        <dbReference type="ARBA" id="ARBA00022989"/>
    </source>
</evidence>
<feature type="transmembrane region" description="Helical" evidence="8">
    <location>
        <begin position="343"/>
        <end position="366"/>
    </location>
</feature>
<protein>
    <submittedName>
        <fullName evidence="9">Arabinofuranosyl transferase</fullName>
    </submittedName>
</protein>
<feature type="transmembrane region" description="Helical" evidence="8">
    <location>
        <begin position="126"/>
        <end position="146"/>
    </location>
</feature>
<keyword evidence="3 9" id="KW-0808">Transferase</keyword>